<comment type="caution">
    <text evidence="22">The sequence shown here is derived from an EMBL/GenBank/DDBJ whole genome shotgun (WGS) entry which is preliminary data.</text>
</comment>
<dbReference type="InterPro" id="IPR001208">
    <property type="entry name" value="MCM_dom"/>
</dbReference>
<dbReference type="GO" id="GO:0003697">
    <property type="term" value="F:single-stranded DNA binding"/>
    <property type="evidence" value="ECO:0007669"/>
    <property type="project" value="TreeGrafter"/>
</dbReference>
<dbReference type="PROSITE" id="PS50051">
    <property type="entry name" value="MCM_2"/>
    <property type="match status" value="1"/>
</dbReference>
<dbReference type="PANTHER" id="PTHR11630:SF66">
    <property type="entry name" value="DNA REPLICATION LICENSING FACTOR MCM4"/>
    <property type="match status" value="1"/>
</dbReference>
<feature type="region of interest" description="Disordered" evidence="20">
    <location>
        <begin position="1"/>
        <end position="121"/>
    </location>
</feature>
<dbReference type="GO" id="GO:0000785">
    <property type="term" value="C:chromatin"/>
    <property type="evidence" value="ECO:0007669"/>
    <property type="project" value="UniProtKB-ARBA"/>
</dbReference>
<protein>
    <recommendedName>
        <fullName evidence="19">DNA replication licensing factor MCM4</fullName>
        <ecNumber evidence="19">3.6.4.12</ecNumber>
    </recommendedName>
</protein>
<evidence type="ECO:0000256" key="9">
    <source>
        <dbReference type="ARBA" id="ARBA00022801"/>
    </source>
</evidence>
<dbReference type="Gene3D" id="3.30.1640.10">
    <property type="entry name" value="mini-chromosome maintenance (MCM) complex, chain A, domain 1"/>
    <property type="match status" value="1"/>
</dbReference>
<dbReference type="Pfam" id="PF21128">
    <property type="entry name" value="WHD_MCM4"/>
    <property type="match status" value="1"/>
</dbReference>
<dbReference type="InterPro" id="IPR018525">
    <property type="entry name" value="MCM_CS"/>
</dbReference>
<dbReference type="SUPFAM" id="SSF52540">
    <property type="entry name" value="P-loop containing nucleoside triphosphate hydrolases"/>
    <property type="match status" value="1"/>
</dbReference>
<evidence type="ECO:0000256" key="4">
    <source>
        <dbReference type="ARBA" id="ARBA00022454"/>
    </source>
</evidence>
<keyword evidence="5 19" id="KW-0235">DNA replication</keyword>
<dbReference type="PANTHER" id="PTHR11630">
    <property type="entry name" value="DNA REPLICATION LICENSING FACTOR MCM FAMILY MEMBER"/>
    <property type="match status" value="1"/>
</dbReference>
<keyword evidence="8" id="KW-0863">Zinc-finger</keyword>
<dbReference type="AlphaFoldDB" id="A0A8T2JER4"/>
<evidence type="ECO:0000256" key="3">
    <source>
        <dbReference type="ARBA" id="ARBA00008010"/>
    </source>
</evidence>
<dbReference type="FunFam" id="3.30.1640.10:FF:000001">
    <property type="entry name" value="DNA helicase"/>
    <property type="match status" value="1"/>
</dbReference>
<evidence type="ECO:0000256" key="11">
    <source>
        <dbReference type="ARBA" id="ARBA00022833"/>
    </source>
</evidence>
<dbReference type="GO" id="GO:0042555">
    <property type="term" value="C:MCM complex"/>
    <property type="evidence" value="ECO:0007669"/>
    <property type="project" value="UniProtKB-UniRule"/>
</dbReference>
<keyword evidence="7 18" id="KW-0547">Nucleotide-binding</keyword>
<dbReference type="InterPro" id="IPR041562">
    <property type="entry name" value="MCM_lid"/>
</dbReference>
<name>A0A8T2JER4_9PIPI</name>
<dbReference type="InterPro" id="IPR027925">
    <property type="entry name" value="MCM_N"/>
</dbReference>
<keyword evidence="11" id="KW-0862">Zinc</keyword>
<dbReference type="Pfam" id="PF00493">
    <property type="entry name" value="MCM"/>
    <property type="match status" value="1"/>
</dbReference>
<dbReference type="GO" id="GO:0003682">
    <property type="term" value="F:chromatin binding"/>
    <property type="evidence" value="ECO:0007669"/>
    <property type="project" value="UniProtKB-ARBA"/>
</dbReference>
<keyword evidence="13 18" id="KW-0238">DNA-binding</keyword>
<evidence type="ECO:0000256" key="1">
    <source>
        <dbReference type="ARBA" id="ARBA00004123"/>
    </source>
</evidence>
<evidence type="ECO:0000256" key="7">
    <source>
        <dbReference type="ARBA" id="ARBA00022741"/>
    </source>
</evidence>
<dbReference type="EC" id="3.6.4.12" evidence="19"/>
<evidence type="ECO:0000313" key="23">
    <source>
        <dbReference type="Proteomes" id="UP000812440"/>
    </source>
</evidence>
<evidence type="ECO:0000256" key="15">
    <source>
        <dbReference type="ARBA" id="ARBA00023306"/>
    </source>
</evidence>
<dbReference type="Gene3D" id="2.20.28.10">
    <property type="match status" value="1"/>
</dbReference>
<dbReference type="SMART" id="SM00350">
    <property type="entry name" value="MCM"/>
    <property type="match status" value="1"/>
</dbReference>
<evidence type="ECO:0000256" key="20">
    <source>
        <dbReference type="SAM" id="MobiDB-lite"/>
    </source>
</evidence>
<dbReference type="GO" id="GO:0006271">
    <property type="term" value="P:DNA strand elongation involved in DNA replication"/>
    <property type="evidence" value="ECO:0007669"/>
    <property type="project" value="TreeGrafter"/>
</dbReference>
<dbReference type="PRINTS" id="PR01657">
    <property type="entry name" value="MCMFAMILY"/>
</dbReference>
<comment type="function">
    <text evidence="19">Acts as component of the MCM2-7 complex (MCM complex) which is the replicative helicase essential for 'once per cell cycle' DNA replication initiation and elongation in eukaryotic cells. The active ATPase sites in the MCM2-7 ring are formed through the interaction surfaces of two neighboring subunits such that a critical structure of a conserved arginine finger motif is provided in trans relative to the ATP-binding site of the Walker A box of the adjacent subunit. The six ATPase active sites, however, are likely to contribute differentially to the complex helicase activity.</text>
</comment>
<dbReference type="CDD" id="cd17755">
    <property type="entry name" value="MCM4"/>
    <property type="match status" value="1"/>
</dbReference>
<keyword evidence="6" id="KW-0479">Metal-binding</keyword>
<comment type="subunit">
    <text evidence="19">Component of the MCM2-7 complex.</text>
</comment>
<dbReference type="InterPro" id="IPR033762">
    <property type="entry name" value="MCM_OB"/>
</dbReference>
<dbReference type="GO" id="GO:0016787">
    <property type="term" value="F:hydrolase activity"/>
    <property type="evidence" value="ECO:0007669"/>
    <property type="project" value="UniProtKB-KW"/>
</dbReference>
<evidence type="ECO:0000256" key="19">
    <source>
        <dbReference type="RuleBase" id="RU368062"/>
    </source>
</evidence>
<dbReference type="GO" id="GO:0071162">
    <property type="term" value="C:CMG complex"/>
    <property type="evidence" value="ECO:0007669"/>
    <property type="project" value="UniProtKB-ARBA"/>
</dbReference>
<evidence type="ECO:0000256" key="13">
    <source>
        <dbReference type="ARBA" id="ARBA00023125"/>
    </source>
</evidence>
<dbReference type="PRINTS" id="PR01660">
    <property type="entry name" value="MCMPROTEIN4"/>
</dbReference>
<evidence type="ECO:0000256" key="16">
    <source>
        <dbReference type="ARBA" id="ARBA00045440"/>
    </source>
</evidence>
<dbReference type="GO" id="GO:0008270">
    <property type="term" value="F:zinc ion binding"/>
    <property type="evidence" value="ECO:0007669"/>
    <property type="project" value="UniProtKB-KW"/>
</dbReference>
<comment type="function">
    <text evidence="16">Acts as a component of the MCM2-7 complex (MCM complex) which is the replicative helicase essential for 'once per cell cycle' DNA replication initiation and elongation in eukaryotic cells. Core component of CDC45-MCM-GINS (CMG) helicase, the molecular machine that unwinds template DNA during replication, and around which the replisome is built. The active ATPase sites in the MCM2-7 ring are formed through the interaction surfaces of two neighboring subunits such that a critical structure of a conserved arginine finger motif is provided in trans relative to the ATP-binding site of the Walker A box of the adjacent subunit. The six ATPase active sites, however, are likely to contribute differentially to the complex helicase activity.</text>
</comment>
<reference evidence="22" key="1">
    <citation type="thesis" date="2020" institute="ProQuest LLC" country="789 East Eisenhower Parkway, Ann Arbor, MI, USA">
        <title>Comparative Genomics and Chromosome Evolution.</title>
        <authorList>
            <person name="Mudd A.B."/>
        </authorList>
    </citation>
    <scope>NUCLEOTIDE SEQUENCE</scope>
    <source>
        <strain evidence="22">Female2</strain>
        <tissue evidence="22">Blood</tissue>
    </source>
</reference>
<proteinExistence type="inferred from homology"/>
<gene>
    <name evidence="22" type="ORF">GDO86_011028</name>
</gene>
<evidence type="ECO:0000256" key="2">
    <source>
        <dbReference type="ARBA" id="ARBA00004286"/>
    </source>
</evidence>
<feature type="compositionally biased region" description="Polar residues" evidence="20">
    <location>
        <begin position="78"/>
        <end position="99"/>
    </location>
</feature>
<dbReference type="Proteomes" id="UP000812440">
    <property type="component" value="Chromosome 6"/>
</dbReference>
<dbReference type="InterPro" id="IPR012340">
    <property type="entry name" value="NA-bd_OB-fold"/>
</dbReference>
<feature type="domain" description="MCM C-terminal AAA(+) ATPase" evidence="21">
    <location>
        <begin position="458"/>
        <end position="666"/>
    </location>
</feature>
<feature type="compositionally biased region" description="Polar residues" evidence="20">
    <location>
        <begin position="54"/>
        <end position="64"/>
    </location>
</feature>
<dbReference type="Pfam" id="PF17207">
    <property type="entry name" value="MCM_OB"/>
    <property type="match status" value="1"/>
</dbReference>
<sequence>MSSPISTPSRRRTKRGRGSNPPTPRSEEVQSPPSQRRRTEDSASVGELLPMPTSPSGDLQSPSGQELLFSSPAPSRHSVLQSELDLSSPLTYGTPSSRVEGTPRSGIRGTPARQRPDLGSARKVKQVDLHSDQPAAEELVTSEQSLGQKLVIWGTDVNVAICKEKFQRFIQRFIDPLAKEEENVGLDLNEPIYMQRLEEINLVGDPFLSVDCDHLRSFDKELYRQLVCYPQEVIPTFDMAANEIFFERYPDSILEHQIQVRPYNALKTRNMRSLNPEDIDQLITVSGMIIRTSQIIPEMQEAFFKCQVCAFSTRVEIDRGRIAEPSVCKHCNTTHSMALIHNRSMFSDKQMIKLQESPEDMPAGQTPHTIVLYAHNDLVDKVQPGDRVNVTGIYRAVPIRVNPRVRNVKSVYKTHIDVIHYRKTDSKRLHGIDEDTEQKMFNEERVTMLKELAAKPDIYERLASALAPSIYEHEDIKKGILLQLFGGTRKDFSHTGRGKFRAEVNILLCGDPGTSKSQLLQYVFNLVPRGQYTSGKGSSAVGLTAYVMKDPETRQLVLQTGALVLSDNGICCIDEFDKMNESTRSVLHEVMEQQTLSIAKAGIICQLNARTSVLAAANPVESQWNPKKTTIENIQLPHTLLSRFDLIFLMLDPQDEAYDRRLAHHLVSLYYQSEEQMKEEHMDMAVLKDYIAYARTYVTPRLSEEASQALIEAYVDMRKIGSGRGMVSAYPRQLESLIRLSEAHSKVRFSSKVETIDVEEAKRLHREALKQSATDPRTGIVDISILTTGMSATARKRKEELAQALKKLIQSKGKTPALKYQQLFEDLRSQSDMAITKDMFDEALHALADEDYLTVTGKTVRLL</sequence>
<dbReference type="EMBL" id="JAACNH010000005">
    <property type="protein sequence ID" value="KAG8442077.1"/>
    <property type="molecule type" value="Genomic_DNA"/>
</dbReference>
<evidence type="ECO:0000256" key="14">
    <source>
        <dbReference type="ARBA" id="ARBA00023242"/>
    </source>
</evidence>
<keyword evidence="12 18" id="KW-0067">ATP-binding</keyword>
<dbReference type="FunFam" id="3.40.50.300:FF:000217">
    <property type="entry name" value="DNA helicase"/>
    <property type="match status" value="1"/>
</dbReference>
<dbReference type="GO" id="GO:0030174">
    <property type="term" value="P:regulation of DNA-templated DNA replication initiation"/>
    <property type="evidence" value="ECO:0007669"/>
    <property type="project" value="UniProtKB-ARBA"/>
</dbReference>
<dbReference type="GO" id="GO:0005524">
    <property type="term" value="F:ATP binding"/>
    <property type="evidence" value="ECO:0007669"/>
    <property type="project" value="UniProtKB-UniRule"/>
</dbReference>
<dbReference type="FunFam" id="2.20.28.10:FF:000003">
    <property type="entry name" value="DNA helicase"/>
    <property type="match status" value="1"/>
</dbReference>
<evidence type="ECO:0000256" key="6">
    <source>
        <dbReference type="ARBA" id="ARBA00022723"/>
    </source>
</evidence>
<evidence type="ECO:0000256" key="17">
    <source>
        <dbReference type="ARBA" id="ARBA00048432"/>
    </source>
</evidence>
<accession>A0A8T2JER4</accession>
<dbReference type="GO" id="GO:1902975">
    <property type="term" value="P:mitotic DNA replication initiation"/>
    <property type="evidence" value="ECO:0007669"/>
    <property type="project" value="TreeGrafter"/>
</dbReference>
<dbReference type="Gene3D" id="2.40.50.140">
    <property type="entry name" value="Nucleic acid-binding proteins"/>
    <property type="match status" value="1"/>
</dbReference>
<evidence type="ECO:0000259" key="21">
    <source>
        <dbReference type="PROSITE" id="PS50051"/>
    </source>
</evidence>
<evidence type="ECO:0000256" key="12">
    <source>
        <dbReference type="ARBA" id="ARBA00022840"/>
    </source>
</evidence>
<evidence type="ECO:0000256" key="10">
    <source>
        <dbReference type="ARBA" id="ARBA00022806"/>
    </source>
</evidence>
<evidence type="ECO:0000256" key="5">
    <source>
        <dbReference type="ARBA" id="ARBA00022705"/>
    </source>
</evidence>
<dbReference type="InterPro" id="IPR008047">
    <property type="entry name" value="MCM_4"/>
</dbReference>
<dbReference type="GO" id="GO:0017116">
    <property type="term" value="F:single-stranded DNA helicase activity"/>
    <property type="evidence" value="ECO:0007669"/>
    <property type="project" value="TreeGrafter"/>
</dbReference>
<evidence type="ECO:0000256" key="8">
    <source>
        <dbReference type="ARBA" id="ARBA00022771"/>
    </source>
</evidence>
<keyword evidence="15" id="KW-0131">Cell cycle</keyword>
<dbReference type="OrthoDB" id="10251574at2759"/>
<comment type="catalytic activity">
    <reaction evidence="17">
        <text>ATP + H2O = ADP + phosphate + H(+)</text>
        <dbReference type="Rhea" id="RHEA:13065"/>
        <dbReference type="ChEBI" id="CHEBI:15377"/>
        <dbReference type="ChEBI" id="CHEBI:15378"/>
        <dbReference type="ChEBI" id="CHEBI:30616"/>
        <dbReference type="ChEBI" id="CHEBI:43474"/>
        <dbReference type="ChEBI" id="CHEBI:456216"/>
        <dbReference type="EC" id="3.6.4.12"/>
    </reaction>
    <physiologicalReaction direction="left-to-right" evidence="17">
        <dbReference type="Rhea" id="RHEA:13066"/>
    </physiologicalReaction>
</comment>
<dbReference type="PROSITE" id="PS00847">
    <property type="entry name" value="MCM_1"/>
    <property type="match status" value="1"/>
</dbReference>
<dbReference type="GO" id="GO:0000727">
    <property type="term" value="P:double-strand break repair via break-induced replication"/>
    <property type="evidence" value="ECO:0007669"/>
    <property type="project" value="TreeGrafter"/>
</dbReference>
<dbReference type="Pfam" id="PF14551">
    <property type="entry name" value="MCM_N"/>
    <property type="match status" value="1"/>
</dbReference>
<keyword evidence="14 19" id="KW-0539">Nucleus</keyword>
<evidence type="ECO:0000256" key="18">
    <source>
        <dbReference type="RuleBase" id="RU004070"/>
    </source>
</evidence>
<organism evidence="22 23">
    <name type="scientific">Hymenochirus boettgeri</name>
    <name type="common">Congo dwarf clawed frog</name>
    <dbReference type="NCBI Taxonomy" id="247094"/>
    <lineage>
        <taxon>Eukaryota</taxon>
        <taxon>Metazoa</taxon>
        <taxon>Chordata</taxon>
        <taxon>Craniata</taxon>
        <taxon>Vertebrata</taxon>
        <taxon>Euteleostomi</taxon>
        <taxon>Amphibia</taxon>
        <taxon>Batrachia</taxon>
        <taxon>Anura</taxon>
        <taxon>Pipoidea</taxon>
        <taxon>Pipidae</taxon>
        <taxon>Pipinae</taxon>
        <taxon>Hymenochirus</taxon>
    </lineage>
</organism>
<comment type="subcellular location">
    <subcellularLocation>
        <location evidence="2">Chromosome</location>
    </subcellularLocation>
    <subcellularLocation>
        <location evidence="1">Nucleus</location>
    </subcellularLocation>
</comment>
<keyword evidence="23" id="KW-1185">Reference proteome</keyword>
<keyword evidence="4" id="KW-0158">Chromosome</keyword>
<keyword evidence="9 19" id="KW-0378">Hydrolase</keyword>
<dbReference type="Gene3D" id="3.40.50.300">
    <property type="entry name" value="P-loop containing nucleotide triphosphate hydrolases"/>
    <property type="match status" value="1"/>
</dbReference>
<dbReference type="SUPFAM" id="SSF50249">
    <property type="entry name" value="Nucleic acid-binding proteins"/>
    <property type="match status" value="1"/>
</dbReference>
<dbReference type="InterPro" id="IPR027417">
    <property type="entry name" value="P-loop_NTPase"/>
</dbReference>
<dbReference type="Pfam" id="PF17855">
    <property type="entry name" value="MCM_lid"/>
    <property type="match status" value="1"/>
</dbReference>
<evidence type="ECO:0000313" key="22">
    <source>
        <dbReference type="EMBL" id="KAG8442077.1"/>
    </source>
</evidence>
<dbReference type="InterPro" id="IPR031327">
    <property type="entry name" value="MCM"/>
</dbReference>
<keyword evidence="10 19" id="KW-0347">Helicase</keyword>
<comment type="similarity">
    <text evidence="3 18">Belongs to the MCM family.</text>
</comment>